<feature type="transmembrane region" description="Helical" evidence="1">
    <location>
        <begin position="189"/>
        <end position="208"/>
    </location>
</feature>
<comment type="caution">
    <text evidence="2">The sequence shown here is derived from an EMBL/GenBank/DDBJ whole genome shotgun (WGS) entry which is preliminary data.</text>
</comment>
<proteinExistence type="predicted"/>
<evidence type="ECO:0000256" key="1">
    <source>
        <dbReference type="SAM" id="Phobius"/>
    </source>
</evidence>
<dbReference type="RefSeq" id="WP_104849863.1">
    <property type="nucleotide sequence ID" value="NZ_PKOZ01000007.1"/>
</dbReference>
<dbReference type="PANTHER" id="PTHR37305:SF1">
    <property type="entry name" value="MEMBRANE PROTEIN"/>
    <property type="match status" value="1"/>
</dbReference>
<dbReference type="AlphaFoldDB" id="A0A2S7MYH4"/>
<organism evidence="2 3">
    <name type="scientific">Pradoshia eiseniae</name>
    <dbReference type="NCBI Taxonomy" id="2064768"/>
    <lineage>
        <taxon>Bacteria</taxon>
        <taxon>Bacillati</taxon>
        <taxon>Bacillota</taxon>
        <taxon>Bacilli</taxon>
        <taxon>Bacillales</taxon>
        <taxon>Bacillaceae</taxon>
        <taxon>Pradoshia</taxon>
    </lineage>
</organism>
<evidence type="ECO:0000313" key="2">
    <source>
        <dbReference type="EMBL" id="PQD94788.1"/>
    </source>
</evidence>
<feature type="transmembrane region" description="Helical" evidence="1">
    <location>
        <begin position="71"/>
        <end position="95"/>
    </location>
</feature>
<keyword evidence="3" id="KW-1185">Reference proteome</keyword>
<dbReference type="PANTHER" id="PTHR37305">
    <property type="entry name" value="INTEGRAL MEMBRANE PROTEIN-RELATED"/>
    <property type="match status" value="1"/>
</dbReference>
<dbReference type="GO" id="GO:0005886">
    <property type="term" value="C:plasma membrane"/>
    <property type="evidence" value="ECO:0007669"/>
    <property type="project" value="UniProtKB-SubCell"/>
</dbReference>
<dbReference type="GO" id="GO:0140359">
    <property type="term" value="F:ABC-type transporter activity"/>
    <property type="evidence" value="ECO:0007669"/>
    <property type="project" value="InterPro"/>
</dbReference>
<dbReference type="OrthoDB" id="9800309at2"/>
<feature type="transmembrane region" description="Helical" evidence="1">
    <location>
        <begin position="122"/>
        <end position="148"/>
    </location>
</feature>
<keyword evidence="1" id="KW-0472">Membrane</keyword>
<name>A0A2S7MYH4_9BACI</name>
<accession>A0A2S7MYH4</accession>
<evidence type="ECO:0000313" key="3">
    <source>
        <dbReference type="Proteomes" id="UP000239663"/>
    </source>
</evidence>
<feature type="transmembrane region" description="Helical" evidence="1">
    <location>
        <begin position="238"/>
        <end position="257"/>
    </location>
</feature>
<dbReference type="EMBL" id="PKOZ01000007">
    <property type="protein sequence ID" value="PQD94788.1"/>
    <property type="molecule type" value="Genomic_DNA"/>
</dbReference>
<keyword evidence="1" id="KW-1133">Transmembrane helix</keyword>
<dbReference type="Proteomes" id="UP000239663">
    <property type="component" value="Unassembled WGS sequence"/>
</dbReference>
<sequence>MNIYRQELRVNRNSTVIWVISLVMLAALFLSFYPSFYEEAEEFTRILQSYPEEVLLALDIDSTLVSSYLSYYAYIFTYMLLGFAIQAMNVGIGLVNREVNGRTAEFLLSKPVRRYQLLSSKLLAALTCLIFTNILYTAAICLLSPMFATHEVDYGILLLFSGAGLWMQLLFLMMGLILAVFIQGIKSPVIISTSTVFSLYVLNMLSSFTQMKGLQYVSPFQYFDTGYMIEHSSYEWKYIWLLAALIIGGGFLVFTAFSHKDIKV</sequence>
<keyword evidence="1" id="KW-0812">Transmembrane</keyword>
<dbReference type="Pfam" id="PF12679">
    <property type="entry name" value="ABC2_membrane_2"/>
    <property type="match status" value="1"/>
</dbReference>
<reference evidence="2 3" key="1">
    <citation type="submission" date="2017-12" db="EMBL/GenBank/DDBJ databases">
        <title>Taxonomic description and draft genome of Pradoshia cofamensis Gen. nov., sp. nov., a thermotolerant bacillale isolated from anterior gut of earthworm Eisenia fetida.</title>
        <authorList>
            <person name="Saha T."/>
            <person name="Chakraborty R."/>
        </authorList>
    </citation>
    <scope>NUCLEOTIDE SEQUENCE [LARGE SCALE GENOMIC DNA]</scope>
    <source>
        <strain evidence="2 3">EAG3</strain>
    </source>
</reference>
<gene>
    <name evidence="2" type="ORF">CYL18_12545</name>
</gene>
<protein>
    <submittedName>
        <fullName evidence="2">ABC transporter permease</fullName>
    </submittedName>
</protein>
<feature type="transmembrane region" description="Helical" evidence="1">
    <location>
        <begin position="154"/>
        <end position="182"/>
    </location>
</feature>
<feature type="transmembrane region" description="Helical" evidence="1">
    <location>
        <begin position="15"/>
        <end position="33"/>
    </location>
</feature>